<evidence type="ECO:0000259" key="1">
    <source>
        <dbReference type="Pfam" id="PF01636"/>
    </source>
</evidence>
<evidence type="ECO:0000313" key="2">
    <source>
        <dbReference type="EMBL" id="KAK4190462.1"/>
    </source>
</evidence>
<reference evidence="2" key="2">
    <citation type="submission" date="2023-05" db="EMBL/GenBank/DDBJ databases">
        <authorList>
            <consortium name="Lawrence Berkeley National Laboratory"/>
            <person name="Steindorff A."/>
            <person name="Hensen N."/>
            <person name="Bonometti L."/>
            <person name="Westerberg I."/>
            <person name="Brannstrom I.O."/>
            <person name="Guillou S."/>
            <person name="Cros-Aarteil S."/>
            <person name="Calhoun S."/>
            <person name="Haridas S."/>
            <person name="Kuo A."/>
            <person name="Mondo S."/>
            <person name="Pangilinan J."/>
            <person name="Riley R."/>
            <person name="Labutti K."/>
            <person name="Andreopoulos B."/>
            <person name="Lipzen A."/>
            <person name="Chen C."/>
            <person name="Yanf M."/>
            <person name="Daum C."/>
            <person name="Ng V."/>
            <person name="Clum A."/>
            <person name="Ohm R."/>
            <person name="Martin F."/>
            <person name="Silar P."/>
            <person name="Natvig D."/>
            <person name="Lalanne C."/>
            <person name="Gautier V."/>
            <person name="Ament-Velasquez S.L."/>
            <person name="Kruys A."/>
            <person name="Hutchinson M.I."/>
            <person name="Powell A.J."/>
            <person name="Barry K."/>
            <person name="Miller A.N."/>
            <person name="Grigoriev I.V."/>
            <person name="Debuchy R."/>
            <person name="Gladieux P."/>
            <person name="Thoren M.H."/>
            <person name="Johannesson H."/>
        </authorList>
    </citation>
    <scope>NUCLEOTIDE SEQUENCE</scope>
    <source>
        <strain evidence="2">PSN309</strain>
    </source>
</reference>
<keyword evidence="3" id="KW-1185">Reference proteome</keyword>
<feature type="domain" description="Aminoglycoside phosphotransferase" evidence="1">
    <location>
        <begin position="162"/>
        <end position="227"/>
    </location>
</feature>
<gene>
    <name evidence="2" type="ORF">QBC35DRAFT_542047</name>
</gene>
<dbReference type="Proteomes" id="UP001302126">
    <property type="component" value="Unassembled WGS sequence"/>
</dbReference>
<sequence length="332" mass="37185">MPFVIYNLANSISTFFFEAGSSTSREECDAFVRERYGHDISIQPAPIQGVSSYTVFVGNDKVVQFREHTSLLDIPLLNLVREIHGEDTIVPRCVEIGWIGGLGVYEMTKLSGEALVMVRSSLDGCQRERAVWKRFFAQSWLKSEAATLTSGFDISTLRSTAKEECDRRLEYLSQTLPARLQPFVTEIQTTFSYPIVLTHADLNETNTLLSPSTGSLSGILDWAGASFLPFGFSLYALENFLGGWMGQKGWTWLPHSEQLRNIFWETFCTQTGLEDVRLIKLAAKAGILIRYGIAWDARFEGMIGVRDPNLGGGDEYRSLDALLFSNRGETTE</sequence>
<name>A0AAN7ALH1_9PEZI</name>
<dbReference type="AlphaFoldDB" id="A0AAN7ALH1"/>
<reference evidence="2" key="1">
    <citation type="journal article" date="2023" name="Mol. Phylogenet. Evol.">
        <title>Genome-scale phylogeny and comparative genomics of the fungal order Sordariales.</title>
        <authorList>
            <person name="Hensen N."/>
            <person name="Bonometti L."/>
            <person name="Westerberg I."/>
            <person name="Brannstrom I.O."/>
            <person name="Guillou S."/>
            <person name="Cros-Aarteil S."/>
            <person name="Calhoun S."/>
            <person name="Haridas S."/>
            <person name="Kuo A."/>
            <person name="Mondo S."/>
            <person name="Pangilinan J."/>
            <person name="Riley R."/>
            <person name="LaButti K."/>
            <person name="Andreopoulos B."/>
            <person name="Lipzen A."/>
            <person name="Chen C."/>
            <person name="Yan M."/>
            <person name="Daum C."/>
            <person name="Ng V."/>
            <person name="Clum A."/>
            <person name="Steindorff A."/>
            <person name="Ohm R.A."/>
            <person name="Martin F."/>
            <person name="Silar P."/>
            <person name="Natvig D.O."/>
            <person name="Lalanne C."/>
            <person name="Gautier V."/>
            <person name="Ament-Velasquez S.L."/>
            <person name="Kruys A."/>
            <person name="Hutchinson M.I."/>
            <person name="Powell A.J."/>
            <person name="Barry K."/>
            <person name="Miller A.N."/>
            <person name="Grigoriev I.V."/>
            <person name="Debuchy R."/>
            <person name="Gladieux P."/>
            <person name="Hiltunen Thoren M."/>
            <person name="Johannesson H."/>
        </authorList>
    </citation>
    <scope>NUCLEOTIDE SEQUENCE</scope>
    <source>
        <strain evidence="2">PSN309</strain>
    </source>
</reference>
<dbReference type="Pfam" id="PF01636">
    <property type="entry name" value="APH"/>
    <property type="match status" value="1"/>
</dbReference>
<proteinExistence type="predicted"/>
<dbReference type="EMBL" id="MU864366">
    <property type="protein sequence ID" value="KAK4190462.1"/>
    <property type="molecule type" value="Genomic_DNA"/>
</dbReference>
<dbReference type="InterPro" id="IPR002575">
    <property type="entry name" value="Aminoglycoside_PTrfase"/>
</dbReference>
<dbReference type="Gene3D" id="3.90.1200.10">
    <property type="match status" value="1"/>
</dbReference>
<protein>
    <recommendedName>
        <fullName evidence="1">Aminoglycoside phosphotransferase domain-containing protein</fullName>
    </recommendedName>
</protein>
<accession>A0AAN7ALH1</accession>
<dbReference type="InterPro" id="IPR011009">
    <property type="entry name" value="Kinase-like_dom_sf"/>
</dbReference>
<organism evidence="2 3">
    <name type="scientific">Podospora australis</name>
    <dbReference type="NCBI Taxonomy" id="1536484"/>
    <lineage>
        <taxon>Eukaryota</taxon>
        <taxon>Fungi</taxon>
        <taxon>Dikarya</taxon>
        <taxon>Ascomycota</taxon>
        <taxon>Pezizomycotina</taxon>
        <taxon>Sordariomycetes</taxon>
        <taxon>Sordariomycetidae</taxon>
        <taxon>Sordariales</taxon>
        <taxon>Podosporaceae</taxon>
        <taxon>Podospora</taxon>
    </lineage>
</organism>
<comment type="caution">
    <text evidence="2">The sequence shown here is derived from an EMBL/GenBank/DDBJ whole genome shotgun (WGS) entry which is preliminary data.</text>
</comment>
<evidence type="ECO:0000313" key="3">
    <source>
        <dbReference type="Proteomes" id="UP001302126"/>
    </source>
</evidence>
<dbReference type="SUPFAM" id="SSF56112">
    <property type="entry name" value="Protein kinase-like (PK-like)"/>
    <property type="match status" value="1"/>
</dbReference>